<evidence type="ECO:0000313" key="4">
    <source>
        <dbReference type="Proteomes" id="UP000878956"/>
    </source>
</evidence>
<dbReference type="InterPro" id="IPR036397">
    <property type="entry name" value="RNaseH_sf"/>
</dbReference>
<dbReference type="Pfam" id="PF13333">
    <property type="entry name" value="rve_2"/>
    <property type="match status" value="1"/>
</dbReference>
<dbReference type="Pfam" id="PF13276">
    <property type="entry name" value="HTH_21"/>
    <property type="match status" value="1"/>
</dbReference>
<comment type="caution">
    <text evidence="3">The sequence shown here is derived from an EMBL/GenBank/DDBJ whole genome shotgun (WGS) entry which is preliminary data.</text>
</comment>
<dbReference type="InterPro" id="IPR050900">
    <property type="entry name" value="Transposase_IS3/IS150/IS904"/>
</dbReference>
<dbReference type="InterPro" id="IPR025948">
    <property type="entry name" value="HTH-like_dom"/>
</dbReference>
<dbReference type="RefSeq" id="WP_104686356.1">
    <property type="nucleotide sequence ID" value="NZ_BING01000266.1"/>
</dbReference>
<name>A0AAN6A7B4_CLODI</name>
<gene>
    <name evidence="3" type="ORF">KRM00_003299</name>
</gene>
<dbReference type="InterPro" id="IPR048020">
    <property type="entry name" value="Transpos_IS3"/>
</dbReference>
<reference evidence="3" key="1">
    <citation type="journal article" date="2018" name="Genome Biol.">
        <title>SKESA: strategic k-mer extension for scrupulous assemblies.</title>
        <authorList>
            <person name="Souvorov A."/>
            <person name="Agarwala R."/>
            <person name="Lipman D.J."/>
        </authorList>
    </citation>
    <scope>NUCLEOTIDE SEQUENCE</scope>
    <source>
        <strain evidence="3">HN1000</strain>
    </source>
</reference>
<evidence type="ECO:0000313" key="3">
    <source>
        <dbReference type="EMBL" id="HBH1543767.1"/>
    </source>
</evidence>
<evidence type="ECO:0000259" key="2">
    <source>
        <dbReference type="PROSITE" id="PS50994"/>
    </source>
</evidence>
<organism evidence="3 4">
    <name type="scientific">Clostridioides difficile</name>
    <name type="common">Peptoclostridium difficile</name>
    <dbReference type="NCBI Taxonomy" id="1496"/>
    <lineage>
        <taxon>Bacteria</taxon>
        <taxon>Bacillati</taxon>
        <taxon>Bacillota</taxon>
        <taxon>Clostridia</taxon>
        <taxon>Peptostreptococcales</taxon>
        <taxon>Peptostreptococcaceae</taxon>
        <taxon>Clostridioides</taxon>
    </lineage>
</organism>
<dbReference type="Pfam" id="PF00665">
    <property type="entry name" value="rve"/>
    <property type="match status" value="1"/>
</dbReference>
<accession>A0AAN6A7B4</accession>
<dbReference type="PROSITE" id="PS50994">
    <property type="entry name" value="INTEGRASE"/>
    <property type="match status" value="1"/>
</dbReference>
<dbReference type="EMBL" id="DAEPXK010000047">
    <property type="protein sequence ID" value="HBH1543767.1"/>
    <property type="molecule type" value="Genomic_DNA"/>
</dbReference>
<dbReference type="InterPro" id="IPR012337">
    <property type="entry name" value="RNaseH-like_sf"/>
</dbReference>
<protein>
    <submittedName>
        <fullName evidence="3">IS3 family transposase</fullName>
    </submittedName>
</protein>
<sequence>MLKKVKYPIGQVKVSDKFKTIKLLSRKYSISSMCKLISVSRSGYYKWLSYSKKSSDRGIKDRIIKDYIIEIHKKYRGTYGRKRICTYLNKILDTPINHKRVYRLMKELGIKSIIRKKVYRRKFKSYEIYDNILNREFRANQPLEKICMDITYIPIGKKFLYMNVAKDLFNGEIVAYEISTKMDTKLVNNTVNQLINMNLAKDCILHTDQGSQYTSRSYSKRLKDNGIIQSMSRRGNCWDNAPIESFFSHFKSELIYLIDTTDPKEMISLINDYIYFYNNERIQLKNGMSPIEYRTHSE</sequence>
<dbReference type="SUPFAM" id="SSF53098">
    <property type="entry name" value="Ribonuclease H-like"/>
    <property type="match status" value="1"/>
</dbReference>
<dbReference type="GO" id="GO:0003676">
    <property type="term" value="F:nucleic acid binding"/>
    <property type="evidence" value="ECO:0007669"/>
    <property type="project" value="InterPro"/>
</dbReference>
<dbReference type="GO" id="GO:0015074">
    <property type="term" value="P:DNA integration"/>
    <property type="evidence" value="ECO:0007669"/>
    <property type="project" value="InterPro"/>
</dbReference>
<dbReference type="InterPro" id="IPR001584">
    <property type="entry name" value="Integrase_cat-core"/>
</dbReference>
<dbReference type="Gene3D" id="3.30.420.10">
    <property type="entry name" value="Ribonuclease H-like superfamily/Ribonuclease H"/>
    <property type="match status" value="1"/>
</dbReference>
<evidence type="ECO:0000256" key="1">
    <source>
        <dbReference type="ARBA" id="ARBA00002286"/>
    </source>
</evidence>
<feature type="domain" description="Integrase catalytic" evidence="2">
    <location>
        <begin position="138"/>
        <end position="298"/>
    </location>
</feature>
<dbReference type="Proteomes" id="UP000878956">
    <property type="component" value="Unassembled WGS sequence"/>
</dbReference>
<proteinExistence type="predicted"/>
<reference evidence="3" key="2">
    <citation type="submission" date="2021-06" db="EMBL/GenBank/DDBJ databases">
        <authorList>
            <consortium name="NCBI Pathogen Detection Project"/>
        </authorList>
    </citation>
    <scope>NUCLEOTIDE SEQUENCE</scope>
    <source>
        <strain evidence="3">HN1000</strain>
    </source>
</reference>
<dbReference type="AlphaFoldDB" id="A0AAN6A7B4"/>
<dbReference type="NCBIfam" id="NF033516">
    <property type="entry name" value="transpos_IS3"/>
    <property type="match status" value="1"/>
</dbReference>
<dbReference type="PANTHER" id="PTHR46889">
    <property type="entry name" value="TRANSPOSASE INSF FOR INSERTION SEQUENCE IS3B-RELATED"/>
    <property type="match status" value="1"/>
</dbReference>
<dbReference type="PANTHER" id="PTHR46889:SF4">
    <property type="entry name" value="TRANSPOSASE INSO FOR INSERTION SEQUENCE ELEMENT IS911B-RELATED"/>
    <property type="match status" value="1"/>
</dbReference>
<comment type="function">
    <text evidence="1">Involved in the transposition of the insertion sequence.</text>
</comment>